<evidence type="ECO:0000256" key="1">
    <source>
        <dbReference type="ARBA" id="ARBA00007447"/>
    </source>
</evidence>
<dbReference type="GO" id="GO:0008233">
    <property type="term" value="F:peptidase activity"/>
    <property type="evidence" value="ECO:0007669"/>
    <property type="project" value="UniProtKB-KW"/>
</dbReference>
<feature type="domain" description="Peptidase A1" evidence="5">
    <location>
        <begin position="1"/>
        <end position="164"/>
    </location>
</feature>
<dbReference type="Pfam" id="PF14543">
    <property type="entry name" value="TAXi_N"/>
    <property type="match status" value="1"/>
</dbReference>
<evidence type="ECO:0000259" key="5">
    <source>
        <dbReference type="PROSITE" id="PS51767"/>
    </source>
</evidence>
<dbReference type="PANTHER" id="PTHR47967">
    <property type="entry name" value="OS07G0603500 PROTEIN-RELATED"/>
    <property type="match status" value="1"/>
</dbReference>
<gene>
    <name evidence="6" type="ORF">G2W53_001880</name>
</gene>
<dbReference type="Gene3D" id="2.40.70.10">
    <property type="entry name" value="Acid Proteases"/>
    <property type="match status" value="1"/>
</dbReference>
<evidence type="ECO:0000256" key="2">
    <source>
        <dbReference type="ARBA" id="ARBA00022670"/>
    </source>
</evidence>
<dbReference type="InterPro" id="IPR033121">
    <property type="entry name" value="PEPTIDASE_A1"/>
</dbReference>
<organism evidence="6 7">
    <name type="scientific">Senna tora</name>
    <dbReference type="NCBI Taxonomy" id="362788"/>
    <lineage>
        <taxon>Eukaryota</taxon>
        <taxon>Viridiplantae</taxon>
        <taxon>Streptophyta</taxon>
        <taxon>Embryophyta</taxon>
        <taxon>Tracheophyta</taxon>
        <taxon>Spermatophyta</taxon>
        <taxon>Magnoliopsida</taxon>
        <taxon>eudicotyledons</taxon>
        <taxon>Gunneridae</taxon>
        <taxon>Pentapetalae</taxon>
        <taxon>rosids</taxon>
        <taxon>fabids</taxon>
        <taxon>Fabales</taxon>
        <taxon>Fabaceae</taxon>
        <taxon>Caesalpinioideae</taxon>
        <taxon>Cassia clade</taxon>
        <taxon>Senna</taxon>
    </lineage>
</organism>
<comment type="similarity">
    <text evidence="1">Belongs to the peptidase A1 family.</text>
</comment>
<dbReference type="OrthoDB" id="2747330at2759"/>
<name>A0A834XGA5_9FABA</name>
<evidence type="ECO:0000313" key="7">
    <source>
        <dbReference type="Proteomes" id="UP000634136"/>
    </source>
</evidence>
<dbReference type="GO" id="GO:0006508">
    <property type="term" value="P:proteolysis"/>
    <property type="evidence" value="ECO:0007669"/>
    <property type="project" value="UniProtKB-KW"/>
</dbReference>
<dbReference type="InterPro" id="IPR051708">
    <property type="entry name" value="Plant_Aspart_Prot_A1"/>
</dbReference>
<evidence type="ECO:0000256" key="4">
    <source>
        <dbReference type="SAM" id="MobiDB-lite"/>
    </source>
</evidence>
<feature type="region of interest" description="Disordered" evidence="4">
    <location>
        <begin position="141"/>
        <end position="164"/>
    </location>
</feature>
<dbReference type="GO" id="GO:0005576">
    <property type="term" value="C:extracellular region"/>
    <property type="evidence" value="ECO:0007669"/>
    <property type="project" value="TreeGrafter"/>
</dbReference>
<evidence type="ECO:0000256" key="3">
    <source>
        <dbReference type="ARBA" id="ARBA00022801"/>
    </source>
</evidence>
<comment type="caution">
    <text evidence="6">The sequence shown here is derived from an EMBL/GenBank/DDBJ whole genome shotgun (WGS) entry which is preliminary data.</text>
</comment>
<dbReference type="InterPro" id="IPR021109">
    <property type="entry name" value="Peptidase_aspartic_dom_sf"/>
</dbReference>
<sequence length="164" mass="17894">MDTGSDLLLIDCSPDNPINKFNPKKLSSFQDISCHNPICDRSSKYLSCDSSNQCSYRKSFGSGKYTYGIYAYPYGTYAYETFSFGTKDDGITSVTEVIFGCSSNFGDNAFANKESDGTLGLGKWNLCSSCLVAFFRQGNGTTKPSGQGRKDPCVKQGKGSEDRD</sequence>
<evidence type="ECO:0000313" key="6">
    <source>
        <dbReference type="EMBL" id="KAF7844975.1"/>
    </source>
</evidence>
<dbReference type="AlphaFoldDB" id="A0A834XGA5"/>
<accession>A0A834XGA5</accession>
<keyword evidence="2" id="KW-0645">Protease</keyword>
<dbReference type="SUPFAM" id="SSF50630">
    <property type="entry name" value="Acid proteases"/>
    <property type="match status" value="1"/>
</dbReference>
<protein>
    <submittedName>
        <fullName evidence="6">Aspartic proteinase CDR1-like</fullName>
    </submittedName>
</protein>
<feature type="compositionally biased region" description="Basic and acidic residues" evidence="4">
    <location>
        <begin position="148"/>
        <end position="164"/>
    </location>
</feature>
<dbReference type="InterPro" id="IPR032861">
    <property type="entry name" value="TAXi_N"/>
</dbReference>
<reference evidence="6" key="1">
    <citation type="submission" date="2020-09" db="EMBL/GenBank/DDBJ databases">
        <title>Genome-Enabled Discovery of Anthraquinone Biosynthesis in Senna tora.</title>
        <authorList>
            <person name="Kang S.-H."/>
            <person name="Pandey R.P."/>
            <person name="Lee C.-M."/>
            <person name="Sim J.-S."/>
            <person name="Jeong J.-T."/>
            <person name="Choi B.-S."/>
            <person name="Jung M."/>
            <person name="Ginzburg D."/>
            <person name="Zhao K."/>
            <person name="Won S.Y."/>
            <person name="Oh T.-J."/>
            <person name="Yu Y."/>
            <person name="Kim N.-H."/>
            <person name="Lee O.R."/>
            <person name="Lee T.-H."/>
            <person name="Bashyal P."/>
            <person name="Kim T.-S."/>
            <person name="Lee W.-H."/>
            <person name="Kawkins C."/>
            <person name="Kim C.-K."/>
            <person name="Kim J.S."/>
            <person name="Ahn B.O."/>
            <person name="Rhee S.Y."/>
            <person name="Sohng J.K."/>
        </authorList>
    </citation>
    <scope>NUCLEOTIDE SEQUENCE</scope>
    <source>
        <tissue evidence="6">Leaf</tissue>
    </source>
</reference>
<dbReference type="PROSITE" id="PS51767">
    <property type="entry name" value="PEPTIDASE_A1"/>
    <property type="match status" value="1"/>
</dbReference>
<keyword evidence="7" id="KW-1185">Reference proteome</keyword>
<dbReference type="EMBL" id="JAAIUW010000001">
    <property type="protein sequence ID" value="KAF7844975.1"/>
    <property type="molecule type" value="Genomic_DNA"/>
</dbReference>
<keyword evidence="3" id="KW-0378">Hydrolase</keyword>
<proteinExistence type="inferred from homology"/>
<dbReference type="PANTHER" id="PTHR47967:SF128">
    <property type="entry name" value="ASPARTIC PROTEINASE CDR1-LIKE"/>
    <property type="match status" value="1"/>
</dbReference>
<dbReference type="Proteomes" id="UP000634136">
    <property type="component" value="Unassembled WGS sequence"/>
</dbReference>